<dbReference type="SUPFAM" id="SSF53167">
    <property type="entry name" value="Purine and uridine phosphorylases"/>
    <property type="match status" value="1"/>
</dbReference>
<dbReference type="OrthoDB" id="1577640at2759"/>
<dbReference type="PANTHER" id="PTHR46082">
    <property type="entry name" value="ATP/GTP-BINDING PROTEIN-RELATED"/>
    <property type="match status" value="1"/>
</dbReference>
<evidence type="ECO:0000313" key="1">
    <source>
        <dbReference type="EMBL" id="KKZ61951.1"/>
    </source>
</evidence>
<dbReference type="Gene3D" id="1.25.40.20">
    <property type="entry name" value="Ankyrin repeat-containing domain"/>
    <property type="match status" value="1"/>
</dbReference>
<proteinExistence type="predicted"/>
<organism evidence="1 2">
    <name type="scientific">[Emmonsia] crescens</name>
    <dbReference type="NCBI Taxonomy" id="73230"/>
    <lineage>
        <taxon>Eukaryota</taxon>
        <taxon>Fungi</taxon>
        <taxon>Dikarya</taxon>
        <taxon>Ascomycota</taxon>
        <taxon>Pezizomycotina</taxon>
        <taxon>Eurotiomycetes</taxon>
        <taxon>Eurotiomycetidae</taxon>
        <taxon>Onygenales</taxon>
        <taxon>Ajellomycetaceae</taxon>
        <taxon>Emergomyces</taxon>
    </lineage>
</organism>
<dbReference type="InterPro" id="IPR036770">
    <property type="entry name" value="Ankyrin_rpt-contain_sf"/>
</dbReference>
<protein>
    <submittedName>
        <fullName evidence="1">Uncharacterized protein</fullName>
    </submittedName>
</protein>
<dbReference type="SUPFAM" id="SSF48403">
    <property type="entry name" value="Ankyrin repeat"/>
    <property type="match status" value="1"/>
</dbReference>
<dbReference type="InterPro" id="IPR053137">
    <property type="entry name" value="NLR-like"/>
</dbReference>
<evidence type="ECO:0000313" key="2">
    <source>
        <dbReference type="Proteomes" id="UP000034164"/>
    </source>
</evidence>
<accession>A0A0G2J8B7</accession>
<sequence>MISGDDCLIIDSYGRIHLRITYRPLRNRCFWGHSVEAWERPRHHCFSRWVIAFEMEGAGIWDNLPGVLVIKGVCDYADSHKSKNRQGYATATGAAVTTCYLKSWTPVTFLRPGACTLEKGSGQREREIEILKKLDKSPYRDQKDRISDRKSGACEWFVEHELFRDWKESKSSKCFGYLPILDVENMNGGEIICILDAIDECEDHGRPPLRNSTGPPISSIRLLIEEGTDMETRCALGRTLLYWASYGGFETVVGLLLEKGVEAGSVLSAGRAQYMELIQGSFEMVVTLLLDSGANLESKD</sequence>
<dbReference type="GO" id="GO:0009116">
    <property type="term" value="P:nucleoside metabolic process"/>
    <property type="evidence" value="ECO:0007669"/>
    <property type="project" value="InterPro"/>
</dbReference>
<dbReference type="GO" id="GO:0003824">
    <property type="term" value="F:catalytic activity"/>
    <property type="evidence" value="ECO:0007669"/>
    <property type="project" value="InterPro"/>
</dbReference>
<reference evidence="2" key="1">
    <citation type="journal article" date="2015" name="PLoS Genet.">
        <title>The dynamic genome and transcriptome of the human fungal pathogen Blastomyces and close relative Emmonsia.</title>
        <authorList>
            <person name="Munoz J.F."/>
            <person name="Gauthier G.M."/>
            <person name="Desjardins C.A."/>
            <person name="Gallo J.E."/>
            <person name="Holder J."/>
            <person name="Sullivan T.D."/>
            <person name="Marty A.J."/>
            <person name="Carmen J.C."/>
            <person name="Chen Z."/>
            <person name="Ding L."/>
            <person name="Gujja S."/>
            <person name="Magrini V."/>
            <person name="Misas E."/>
            <person name="Mitreva M."/>
            <person name="Priest M."/>
            <person name="Saif S."/>
            <person name="Whiston E.A."/>
            <person name="Young S."/>
            <person name="Zeng Q."/>
            <person name="Goldman W.E."/>
            <person name="Mardis E.R."/>
            <person name="Taylor J.W."/>
            <person name="McEwen J.G."/>
            <person name="Clay O.K."/>
            <person name="Klein B.S."/>
            <person name="Cuomo C.A."/>
        </authorList>
    </citation>
    <scope>NUCLEOTIDE SEQUENCE [LARGE SCALE GENOMIC DNA]</scope>
    <source>
        <strain evidence="2">UAMH 3008</strain>
    </source>
</reference>
<dbReference type="VEuPathDB" id="FungiDB:EMCG_03570"/>
<dbReference type="PANTHER" id="PTHR46082:SF6">
    <property type="entry name" value="AAA+ ATPASE DOMAIN-CONTAINING PROTEIN-RELATED"/>
    <property type="match status" value="1"/>
</dbReference>
<dbReference type="Gene3D" id="3.40.50.1580">
    <property type="entry name" value="Nucleoside phosphorylase domain"/>
    <property type="match status" value="1"/>
</dbReference>
<dbReference type="InterPro" id="IPR035994">
    <property type="entry name" value="Nucleoside_phosphorylase_sf"/>
</dbReference>
<gene>
    <name evidence="1" type="ORF">EMCG_03570</name>
</gene>
<comment type="caution">
    <text evidence="1">The sequence shown here is derived from an EMBL/GenBank/DDBJ whole genome shotgun (WGS) entry which is preliminary data.</text>
</comment>
<dbReference type="AlphaFoldDB" id="A0A0G2J8B7"/>
<dbReference type="EMBL" id="LCZI01001202">
    <property type="protein sequence ID" value="KKZ61951.1"/>
    <property type="molecule type" value="Genomic_DNA"/>
</dbReference>
<dbReference type="Proteomes" id="UP000034164">
    <property type="component" value="Unassembled WGS sequence"/>
</dbReference>
<name>A0A0G2J8B7_9EURO</name>